<accession>A0A939H7D4</accession>
<keyword evidence="2" id="KW-1185">Reference proteome</keyword>
<evidence type="ECO:0000313" key="1">
    <source>
        <dbReference type="EMBL" id="MBO1264501.1"/>
    </source>
</evidence>
<dbReference type="RefSeq" id="WP_207599010.1">
    <property type="nucleotide sequence ID" value="NZ_JAFNJU010000003.1"/>
</dbReference>
<dbReference type="EMBL" id="JAFNJU010000003">
    <property type="protein sequence ID" value="MBO1264501.1"/>
    <property type="molecule type" value="Genomic_DNA"/>
</dbReference>
<dbReference type="Proteomes" id="UP000664218">
    <property type="component" value="Unassembled WGS sequence"/>
</dbReference>
<sequence length="138" mass="16825">MERIGVLINKIEYIIFCDEENIRKKLSDERKWYLKARYTEPMGKRESYYSERNYFKNIDKISDTLSNLLSENSLKNMLISKMDDNTNKICKKTVLFWEYNMNALYLEKNKLWILSIMRMVPIDEKTFRIEYINTIKYS</sequence>
<protein>
    <submittedName>
        <fullName evidence="1">Uncharacterized protein</fullName>
    </submittedName>
</protein>
<evidence type="ECO:0000313" key="2">
    <source>
        <dbReference type="Proteomes" id="UP000664218"/>
    </source>
</evidence>
<name>A0A939H7D4_9CLOT</name>
<reference evidence="1" key="1">
    <citation type="submission" date="2021-03" db="EMBL/GenBank/DDBJ databases">
        <title>Proteiniclasticum marinus sp. nov., isolated from tidal flat sediment.</title>
        <authorList>
            <person name="Namirimu T."/>
            <person name="Yang J.-A."/>
            <person name="Yang S.-H."/>
            <person name="Kim Y.-J."/>
            <person name="Kwon K.K."/>
        </authorList>
    </citation>
    <scope>NUCLEOTIDE SEQUENCE</scope>
    <source>
        <strain evidence="1">SCR006</strain>
    </source>
</reference>
<organism evidence="1 2">
    <name type="scientific">Proteiniclasticum aestuarii</name>
    <dbReference type="NCBI Taxonomy" id="2817862"/>
    <lineage>
        <taxon>Bacteria</taxon>
        <taxon>Bacillati</taxon>
        <taxon>Bacillota</taxon>
        <taxon>Clostridia</taxon>
        <taxon>Eubacteriales</taxon>
        <taxon>Clostridiaceae</taxon>
        <taxon>Proteiniclasticum</taxon>
    </lineage>
</organism>
<proteinExistence type="predicted"/>
<dbReference type="AlphaFoldDB" id="A0A939H7D4"/>
<comment type="caution">
    <text evidence="1">The sequence shown here is derived from an EMBL/GenBank/DDBJ whole genome shotgun (WGS) entry which is preliminary data.</text>
</comment>
<gene>
    <name evidence="1" type="ORF">J3A84_05535</name>
</gene>